<name>A0ABY0H1W6_9PEZI</name>
<evidence type="ECO:0000313" key="1">
    <source>
        <dbReference type="EMBL" id="RYO80597.1"/>
    </source>
</evidence>
<evidence type="ECO:0000313" key="2">
    <source>
        <dbReference type="Proteomes" id="UP000294003"/>
    </source>
</evidence>
<protein>
    <submittedName>
        <fullName evidence="1">Uncharacterized protein</fullName>
    </submittedName>
</protein>
<organism evidence="1 2">
    <name type="scientific">Monosporascus cannonballus</name>
    <dbReference type="NCBI Taxonomy" id="155416"/>
    <lineage>
        <taxon>Eukaryota</taxon>
        <taxon>Fungi</taxon>
        <taxon>Dikarya</taxon>
        <taxon>Ascomycota</taxon>
        <taxon>Pezizomycotina</taxon>
        <taxon>Sordariomycetes</taxon>
        <taxon>Xylariomycetidae</taxon>
        <taxon>Xylariales</taxon>
        <taxon>Xylariales incertae sedis</taxon>
        <taxon>Monosporascus</taxon>
    </lineage>
</organism>
<accession>A0ABY0H1W6</accession>
<keyword evidence="2" id="KW-1185">Reference proteome</keyword>
<dbReference type="SUPFAM" id="SSF48484">
    <property type="entry name" value="Lipoxigenase"/>
    <property type="match status" value="1"/>
</dbReference>
<reference evidence="1 2" key="1">
    <citation type="submission" date="2018-06" db="EMBL/GenBank/DDBJ databases">
        <title>Complete Genomes of Monosporascus.</title>
        <authorList>
            <person name="Robinson A.J."/>
            <person name="Natvig D.O."/>
        </authorList>
    </citation>
    <scope>NUCLEOTIDE SEQUENCE [LARGE SCALE GENOMIC DNA]</scope>
    <source>
        <strain evidence="1 2">CBS 609.92</strain>
    </source>
</reference>
<dbReference type="InterPro" id="IPR036226">
    <property type="entry name" value="LipOase_C_sf"/>
</dbReference>
<comment type="caution">
    <text evidence="1">The sequence shown here is derived from an EMBL/GenBank/DDBJ whole genome shotgun (WGS) entry which is preliminary data.</text>
</comment>
<dbReference type="Proteomes" id="UP000294003">
    <property type="component" value="Unassembled WGS sequence"/>
</dbReference>
<proteinExistence type="predicted"/>
<sequence length="246" mass="28119">MIFNVNDFFHAQTFHLVVTHDVFEAVHLAALRTLSEKHPVMIILERLMLQGFSSRVRHWDQLFYVNNIGDYVTNNWPTRGVYQGGYLGNDFQAPNEGCLRDVLTHFGFIVSVIHYGLNGGDPVGFKATLPFHLNAMYASLLTEKGVTDLLLFLVPAEYAVHYIVFIATFNRLFYWTLGCILEYVPLDELLLERFNKETRVVAADFGARMNGLSIEIRTRDFDEKGLGMPFIYRTSDPGYAPYFSAV</sequence>
<dbReference type="EMBL" id="QJNS01000283">
    <property type="protein sequence ID" value="RYO80597.1"/>
    <property type="molecule type" value="Genomic_DNA"/>
</dbReference>
<dbReference type="Gene3D" id="1.20.245.10">
    <property type="entry name" value="Lipoxygenase-1, Domain 5"/>
    <property type="match status" value="1"/>
</dbReference>
<gene>
    <name evidence="1" type="ORF">DL762_007560</name>
</gene>